<comment type="caution">
    <text evidence="1">The sequence shown here is derived from an EMBL/GenBank/DDBJ whole genome shotgun (WGS) entry which is preliminary data.</text>
</comment>
<dbReference type="Proteomes" id="UP000091857">
    <property type="component" value="Chromosome 1"/>
</dbReference>
<reference evidence="2" key="1">
    <citation type="journal article" date="2016" name="Nat. Biotechnol.">
        <title>Sequencing wild and cultivated cassava and related species reveals extensive interspecific hybridization and genetic diversity.</title>
        <authorList>
            <person name="Bredeson J.V."/>
            <person name="Lyons J.B."/>
            <person name="Prochnik S.E."/>
            <person name="Wu G.A."/>
            <person name="Ha C.M."/>
            <person name="Edsinger-Gonzales E."/>
            <person name="Grimwood J."/>
            <person name="Schmutz J."/>
            <person name="Rabbi I.Y."/>
            <person name="Egesi C."/>
            <person name="Nauluvula P."/>
            <person name="Lebot V."/>
            <person name="Ndunguru J."/>
            <person name="Mkamilo G."/>
            <person name="Bart R.S."/>
            <person name="Setter T.L."/>
            <person name="Gleadow R.M."/>
            <person name="Kulakow P."/>
            <person name="Ferguson M.E."/>
            <person name="Rounsley S."/>
            <person name="Rokhsar D.S."/>
        </authorList>
    </citation>
    <scope>NUCLEOTIDE SEQUENCE [LARGE SCALE GENOMIC DNA]</scope>
    <source>
        <strain evidence="2">cv. AM560-2</strain>
    </source>
</reference>
<dbReference type="EMBL" id="CM004387">
    <property type="protein sequence ID" value="KAG8663369.1"/>
    <property type="molecule type" value="Genomic_DNA"/>
</dbReference>
<protein>
    <submittedName>
        <fullName evidence="1">Uncharacterized protein</fullName>
    </submittedName>
</protein>
<proteinExistence type="predicted"/>
<sequence>MCASHSLDLLFVMETKNSDHFVRKKLQLCGFVNMLFVSPIGHSGGLVVAWRDHLNVTIEKYTSFFVHVTISDQLINKTWSALFCYLSCLDIIRFEQFKFLLDYRHNLLEATLLIGDFNCVLNSWEKKGGNAVNWNVADSFHFLINSLRLTDLGFRGPIFTWNNRRDGSLNIQERLDRSLASINWIHLYPSAAVEHLEDRGSDHRPLLVNISPSMPKAKRLFSFDASWISKPEISGIIEQAWSSSFRGSAMFNAYSKLKACRQALSAWSKKNPSNSKARIESLQQNLDNLKVNMHIWDSARIKAIEKELIVEIKNKRSTGNRKQGSTG</sequence>
<evidence type="ECO:0000313" key="1">
    <source>
        <dbReference type="EMBL" id="KAG8663369.1"/>
    </source>
</evidence>
<evidence type="ECO:0000313" key="2">
    <source>
        <dbReference type="Proteomes" id="UP000091857"/>
    </source>
</evidence>
<accession>A0ACB7IGL4</accession>
<gene>
    <name evidence="1" type="ORF">MANES_01G203601v8</name>
</gene>
<organism evidence="1 2">
    <name type="scientific">Manihot esculenta</name>
    <name type="common">Cassava</name>
    <name type="synonym">Jatropha manihot</name>
    <dbReference type="NCBI Taxonomy" id="3983"/>
    <lineage>
        <taxon>Eukaryota</taxon>
        <taxon>Viridiplantae</taxon>
        <taxon>Streptophyta</taxon>
        <taxon>Embryophyta</taxon>
        <taxon>Tracheophyta</taxon>
        <taxon>Spermatophyta</taxon>
        <taxon>Magnoliopsida</taxon>
        <taxon>eudicotyledons</taxon>
        <taxon>Gunneridae</taxon>
        <taxon>Pentapetalae</taxon>
        <taxon>rosids</taxon>
        <taxon>fabids</taxon>
        <taxon>Malpighiales</taxon>
        <taxon>Euphorbiaceae</taxon>
        <taxon>Crotonoideae</taxon>
        <taxon>Manihoteae</taxon>
        <taxon>Manihot</taxon>
    </lineage>
</organism>
<keyword evidence="2" id="KW-1185">Reference proteome</keyword>
<name>A0ACB7IGL4_MANES</name>